<feature type="transmembrane region" description="Helical" evidence="8">
    <location>
        <begin position="144"/>
        <end position="166"/>
    </location>
</feature>
<dbReference type="GO" id="GO:0005886">
    <property type="term" value="C:plasma membrane"/>
    <property type="evidence" value="ECO:0007669"/>
    <property type="project" value="UniProtKB-SubCell"/>
</dbReference>
<feature type="transmembrane region" description="Helical" evidence="8">
    <location>
        <begin position="253"/>
        <end position="271"/>
    </location>
</feature>
<dbReference type="InterPro" id="IPR051449">
    <property type="entry name" value="ABC-2_transporter_component"/>
</dbReference>
<evidence type="ECO:0000256" key="8">
    <source>
        <dbReference type="SAM" id="Phobius"/>
    </source>
</evidence>
<feature type="transmembrane region" description="Helical" evidence="8">
    <location>
        <begin position="21"/>
        <end position="42"/>
    </location>
</feature>
<comment type="similarity">
    <text evidence="2">Belongs to the ABC-2 integral membrane protein family.</text>
</comment>
<protein>
    <submittedName>
        <fullName evidence="10">ABC transporter</fullName>
    </submittedName>
</protein>
<evidence type="ECO:0000256" key="7">
    <source>
        <dbReference type="ARBA" id="ARBA00023136"/>
    </source>
</evidence>
<dbReference type="PANTHER" id="PTHR30294">
    <property type="entry name" value="MEMBRANE COMPONENT OF ABC TRANSPORTER YHHJ-RELATED"/>
    <property type="match status" value="1"/>
</dbReference>
<keyword evidence="3" id="KW-0813">Transport</keyword>
<dbReference type="KEGG" id="ceu:A7L45_07035"/>
<dbReference type="PROSITE" id="PS51012">
    <property type="entry name" value="ABC_TM2"/>
    <property type="match status" value="1"/>
</dbReference>
<keyword evidence="7 8" id="KW-0472">Membrane</keyword>
<keyword evidence="5 8" id="KW-0812">Transmembrane</keyword>
<proteinExistence type="inferred from homology"/>
<evidence type="ECO:0000259" key="9">
    <source>
        <dbReference type="PROSITE" id="PS51012"/>
    </source>
</evidence>
<name>A0A1J0GFT8_9CLOT</name>
<sequence>MRVLSIAKRLIKQLRGDKRSIALMFVAPVFVMYLLSAILSSATTTPNIDLISAPPIYVEKLQTFANVNKVSNEELALKNLNDKSTDAYIVFIGNKPKVTLDGADPSITSLVINTLNKLSLNSTTQKPEISFLHGSMDMGAFDSMAPILMGFFIFFFVFLIAGVAFLRERISGTLDRILATPLKRWEIVLGYFLGFGSFVAIQTIILQIFSVYGLNVPMVGSFWAVLVINLVLASGSLALGTLLSAFARNEFQLFQFIPIVIVPQIMFSGIFDLRNSPVWAKILSKVFPMTYGAEALKDVMLRGKSLIDVRYDVLILIGYALLFLILNTIALKKYRKA</sequence>
<feature type="transmembrane region" description="Helical" evidence="8">
    <location>
        <begin position="221"/>
        <end position="246"/>
    </location>
</feature>
<accession>A0A1J0GFT8</accession>
<dbReference type="PANTHER" id="PTHR30294:SF38">
    <property type="entry name" value="TRANSPORT PERMEASE PROTEIN"/>
    <property type="match status" value="1"/>
</dbReference>
<evidence type="ECO:0000256" key="2">
    <source>
        <dbReference type="ARBA" id="ARBA00007783"/>
    </source>
</evidence>
<evidence type="ECO:0000313" key="11">
    <source>
        <dbReference type="Proteomes" id="UP000182569"/>
    </source>
</evidence>
<dbReference type="EMBL" id="CP015756">
    <property type="protein sequence ID" value="APC39840.1"/>
    <property type="molecule type" value="Genomic_DNA"/>
</dbReference>
<dbReference type="AlphaFoldDB" id="A0A1J0GFT8"/>
<evidence type="ECO:0000256" key="3">
    <source>
        <dbReference type="ARBA" id="ARBA00022448"/>
    </source>
</evidence>
<keyword evidence="4" id="KW-1003">Cell membrane</keyword>
<evidence type="ECO:0000313" key="10">
    <source>
        <dbReference type="EMBL" id="APC39840.1"/>
    </source>
</evidence>
<dbReference type="GO" id="GO:0140359">
    <property type="term" value="F:ABC-type transporter activity"/>
    <property type="evidence" value="ECO:0007669"/>
    <property type="project" value="InterPro"/>
</dbReference>
<dbReference type="Pfam" id="PF12698">
    <property type="entry name" value="ABC2_membrane_3"/>
    <property type="match status" value="1"/>
</dbReference>
<keyword evidence="11" id="KW-1185">Reference proteome</keyword>
<dbReference type="OrthoDB" id="9776218at2"/>
<dbReference type="InterPro" id="IPR013525">
    <property type="entry name" value="ABC2_TM"/>
</dbReference>
<reference evidence="11" key="1">
    <citation type="journal article" date="2016" name="Front. Microbiol.">
        <title>Complete Genome Sequence of Clostridium estertheticum DSM 8809, a Microbe Identified in Spoiled Vacuum Packed Beef.</title>
        <authorList>
            <person name="Yu Z."/>
            <person name="Gunn L."/>
            <person name="Brennan E."/>
            <person name="Reid R."/>
            <person name="Wall P.G."/>
            <person name="Gaora O.P."/>
            <person name="Hurley D."/>
            <person name="Bolton D."/>
            <person name="Fanning S."/>
        </authorList>
    </citation>
    <scope>NUCLEOTIDE SEQUENCE [LARGE SCALE GENOMIC DNA]</scope>
    <source>
        <strain evidence="11">DSM 8809</strain>
    </source>
</reference>
<feature type="domain" description="ABC transmembrane type-2" evidence="9">
    <location>
        <begin position="96"/>
        <end position="334"/>
    </location>
</feature>
<gene>
    <name evidence="10" type="ORF">A7L45_07035</name>
</gene>
<evidence type="ECO:0000256" key="6">
    <source>
        <dbReference type="ARBA" id="ARBA00022989"/>
    </source>
</evidence>
<dbReference type="InterPro" id="IPR047817">
    <property type="entry name" value="ABC2_TM_bact-type"/>
</dbReference>
<comment type="subcellular location">
    <subcellularLocation>
        <location evidence="1">Cell membrane</location>
        <topology evidence="1">Multi-pass membrane protein</topology>
    </subcellularLocation>
</comment>
<evidence type="ECO:0000256" key="4">
    <source>
        <dbReference type="ARBA" id="ARBA00022475"/>
    </source>
</evidence>
<evidence type="ECO:0000256" key="1">
    <source>
        <dbReference type="ARBA" id="ARBA00004651"/>
    </source>
</evidence>
<keyword evidence="6 8" id="KW-1133">Transmembrane helix</keyword>
<dbReference type="STRING" id="1552.A7L45_07035"/>
<feature type="transmembrane region" description="Helical" evidence="8">
    <location>
        <begin position="313"/>
        <end position="331"/>
    </location>
</feature>
<feature type="transmembrane region" description="Helical" evidence="8">
    <location>
        <begin position="187"/>
        <end position="209"/>
    </location>
</feature>
<evidence type="ECO:0000256" key="5">
    <source>
        <dbReference type="ARBA" id="ARBA00022692"/>
    </source>
</evidence>
<dbReference type="RefSeq" id="WP_071612134.1">
    <property type="nucleotide sequence ID" value="NZ_CP015756.1"/>
</dbReference>
<dbReference type="Proteomes" id="UP000182569">
    <property type="component" value="Chromosome"/>
</dbReference>
<organism evidence="10 11">
    <name type="scientific">Clostridium estertheticum subsp. estertheticum</name>
    <dbReference type="NCBI Taxonomy" id="1552"/>
    <lineage>
        <taxon>Bacteria</taxon>
        <taxon>Bacillati</taxon>
        <taxon>Bacillota</taxon>
        <taxon>Clostridia</taxon>
        <taxon>Eubacteriales</taxon>
        <taxon>Clostridiaceae</taxon>
        <taxon>Clostridium</taxon>
    </lineage>
</organism>